<keyword evidence="5" id="KW-0408">Iron</keyword>
<dbReference type="InterPro" id="IPR002016">
    <property type="entry name" value="Haem_peroxidase"/>
</dbReference>
<gene>
    <name evidence="9" type="ORF">AAF712_011998</name>
</gene>
<name>A0ABR2ZII6_9AGAR</name>
<evidence type="ECO:0000256" key="3">
    <source>
        <dbReference type="ARBA" id="ARBA00022723"/>
    </source>
</evidence>
<organism evidence="9 10">
    <name type="scientific">Marasmius tenuissimus</name>
    <dbReference type="NCBI Taxonomy" id="585030"/>
    <lineage>
        <taxon>Eukaryota</taxon>
        <taxon>Fungi</taxon>
        <taxon>Dikarya</taxon>
        <taxon>Basidiomycota</taxon>
        <taxon>Agaricomycotina</taxon>
        <taxon>Agaricomycetes</taxon>
        <taxon>Agaricomycetidae</taxon>
        <taxon>Agaricales</taxon>
        <taxon>Marasmiineae</taxon>
        <taxon>Marasmiaceae</taxon>
        <taxon>Marasmius</taxon>
    </lineage>
</organism>
<keyword evidence="3" id="KW-0479">Metal-binding</keyword>
<dbReference type="PROSITE" id="PS50873">
    <property type="entry name" value="PEROXIDASE_4"/>
    <property type="match status" value="1"/>
</dbReference>
<evidence type="ECO:0000313" key="9">
    <source>
        <dbReference type="EMBL" id="KAL0061178.1"/>
    </source>
</evidence>
<dbReference type="Gene3D" id="1.10.420.10">
    <property type="entry name" value="Peroxidase, domain 2"/>
    <property type="match status" value="1"/>
</dbReference>
<evidence type="ECO:0000259" key="8">
    <source>
        <dbReference type="PROSITE" id="PS50873"/>
    </source>
</evidence>
<dbReference type="PANTHER" id="PTHR31356:SF53">
    <property type="entry name" value="HEME PEROXIDASE"/>
    <property type="match status" value="1"/>
</dbReference>
<evidence type="ECO:0000313" key="10">
    <source>
        <dbReference type="Proteomes" id="UP001437256"/>
    </source>
</evidence>
<dbReference type="InterPro" id="IPR010255">
    <property type="entry name" value="Haem_peroxidase_sf"/>
</dbReference>
<evidence type="ECO:0000256" key="5">
    <source>
        <dbReference type="ARBA" id="ARBA00023004"/>
    </source>
</evidence>
<dbReference type="Proteomes" id="UP001437256">
    <property type="component" value="Unassembled WGS sequence"/>
</dbReference>
<evidence type="ECO:0000256" key="4">
    <source>
        <dbReference type="ARBA" id="ARBA00023002"/>
    </source>
</evidence>
<dbReference type="EC" id="1.11.1.-" evidence="7"/>
<keyword evidence="10" id="KW-1185">Reference proteome</keyword>
<comment type="similarity">
    <text evidence="6">Belongs to the peroxidase family.</text>
</comment>
<reference evidence="9 10" key="1">
    <citation type="submission" date="2024-05" db="EMBL/GenBank/DDBJ databases">
        <title>A draft genome resource for the thread blight pathogen Marasmius tenuissimus strain MS-2.</title>
        <authorList>
            <person name="Yulfo-Soto G.E."/>
            <person name="Baruah I.K."/>
            <person name="Amoako-Attah I."/>
            <person name="Bukari Y."/>
            <person name="Meinhardt L.W."/>
            <person name="Bailey B.A."/>
            <person name="Cohen S.P."/>
        </authorList>
    </citation>
    <scope>NUCLEOTIDE SEQUENCE [LARGE SCALE GENOMIC DNA]</scope>
    <source>
        <strain evidence="9 10">MS-2</strain>
    </source>
</reference>
<sequence>MPDFCPVRTCSQSTIEAGPTTLERQKSLEHSGRTNSTLPIMLKWAIFVSCASLSVASIHWPDIRMERLDALLWEESLLTQIINNCPVRSNSTIAAQWVRLAYHDMSTHNVDDGTGGLDASIAYELDRAQNIGSGMAGSVSDLIAFTDPGATFSDVIAMGAILGVAACGGPLIPFRGGRVDATAAGPPTVPEPHQDLASHTESFRRQGFTRSEMIALVACGHTLGGVRRQDFPDVIQSPGPANEVIPFDGTNSFDNVVVTGYLQGTTANPLAVGPNSTTNSDLRLFLSDGNVTMQNELFERMLNTVPKDVQLTDVIEPIQYKVLPTRFFVGKDGLFRLTTGLRAVGVNPSRTVALYWADREGTACPTTGCSMPPISAPGLAARGSFMTVRRGLTGLPTYRFDARLNTTNSISKFWFKVDEGDGSDPVLVDNDGAGLPIAQDDILFDTGRSSFFMNSNDLMLNIVIAVRTDDTAAKVTVSRYVRGTPSDPVPKREVVDLSADARFPPISGYTFFSRDFISDTGLKWMDIKAEVGGKTFSEKDVEIIVPIGAD</sequence>
<comment type="caution">
    <text evidence="9">The sequence shown here is derived from an EMBL/GenBank/DDBJ whole genome shotgun (WGS) entry which is preliminary data.</text>
</comment>
<evidence type="ECO:0000256" key="7">
    <source>
        <dbReference type="RuleBase" id="RU363051"/>
    </source>
</evidence>
<protein>
    <recommendedName>
        <fullName evidence="7">Peroxidase</fullName>
        <ecNumber evidence="7">1.11.1.-</ecNumber>
    </recommendedName>
</protein>
<evidence type="ECO:0000256" key="1">
    <source>
        <dbReference type="ARBA" id="ARBA00022559"/>
    </source>
</evidence>
<dbReference type="EMBL" id="JBBXMP010000145">
    <property type="protein sequence ID" value="KAL0061178.1"/>
    <property type="molecule type" value="Genomic_DNA"/>
</dbReference>
<accession>A0ABR2ZII6</accession>
<dbReference type="PRINTS" id="PR00458">
    <property type="entry name" value="PEROXIDASE"/>
</dbReference>
<proteinExistence type="inferred from homology"/>
<dbReference type="Pfam" id="PF00141">
    <property type="entry name" value="peroxidase"/>
    <property type="match status" value="1"/>
</dbReference>
<keyword evidence="1 7" id="KW-0575">Peroxidase</keyword>
<dbReference type="InterPro" id="IPR044831">
    <property type="entry name" value="Ccp1-like"/>
</dbReference>
<dbReference type="PANTHER" id="PTHR31356">
    <property type="entry name" value="THYLAKOID LUMENAL 29 KDA PROTEIN, CHLOROPLASTIC-RELATED"/>
    <property type="match status" value="1"/>
</dbReference>
<evidence type="ECO:0000256" key="6">
    <source>
        <dbReference type="RuleBase" id="RU004241"/>
    </source>
</evidence>
<dbReference type="SUPFAM" id="SSF48113">
    <property type="entry name" value="Heme-dependent peroxidases"/>
    <property type="match status" value="1"/>
</dbReference>
<feature type="domain" description="Plant heme peroxidase family profile" evidence="8">
    <location>
        <begin position="87"/>
        <end position="285"/>
    </location>
</feature>
<dbReference type="Gene3D" id="1.10.520.10">
    <property type="match status" value="1"/>
</dbReference>
<evidence type="ECO:0000256" key="2">
    <source>
        <dbReference type="ARBA" id="ARBA00022617"/>
    </source>
</evidence>
<keyword evidence="4 7" id="KW-0560">Oxidoreductase</keyword>
<keyword evidence="2" id="KW-0349">Heme</keyword>